<keyword evidence="1" id="KW-0175">Coiled coil</keyword>
<organism evidence="3 4">
    <name type="scientific">Enhygromyxa salina</name>
    <dbReference type="NCBI Taxonomy" id="215803"/>
    <lineage>
        <taxon>Bacteria</taxon>
        <taxon>Pseudomonadati</taxon>
        <taxon>Myxococcota</taxon>
        <taxon>Polyangia</taxon>
        <taxon>Nannocystales</taxon>
        <taxon>Nannocystaceae</taxon>
        <taxon>Enhygromyxa</taxon>
    </lineage>
</organism>
<dbReference type="RefSeq" id="WP_052550588.1">
    <property type="nucleotide sequence ID" value="NZ_JMCC02000044.1"/>
</dbReference>
<keyword evidence="2" id="KW-1133">Transmembrane helix</keyword>
<protein>
    <submittedName>
        <fullName evidence="3">Uncharacterized protein</fullName>
    </submittedName>
</protein>
<gene>
    <name evidence="3" type="ORF">DB30_05066</name>
</gene>
<feature type="transmembrane region" description="Helical" evidence="2">
    <location>
        <begin position="112"/>
        <end position="138"/>
    </location>
</feature>
<name>A0A0C2D7K9_9BACT</name>
<sequence>MEYVRFQCPACGAELPPEPPTAEVNCQYCGSRFAPERARTAKTMAGVSLDAKALYEHIRRANEELAKTAQRLEVSEQARAELEAERRESEVKHEKAKQRSRRKHLVGRAGRLLVQSLVLAVVAGVIAFVLVAAGVVALDDIPGLRRLAGVFERIEAKIDAELETSGVDPWAGPPMLTEIAGQPAIVARVRDHASDRIYVDAYAIATATRLWRIGPLSRSDRELQHVRFTIADHWLVVSDTQSSVFVHELATGNRVHTHEVGDPVDYLCNVPAAEPGASPLVYVHTAKRRHHMLDLEAGELGRQRQPPLGCEPARANELDPSVALPNSVRDKLDGVHLGRVHANPTTGRGVALSKIAGTDDDDDGQAIIVGFSFDPETPAARAKRLDRGSAFRVTVSENTWREPMPAASAPWPIGSTVVADRLVYGWIDGESRYHVDARSVEDGALIWSVPLELGVADRLIGVRASAAHVVVIRSHVLELRDANTGELLNRVGAAP</sequence>
<comment type="caution">
    <text evidence="3">The sequence shown here is derived from an EMBL/GenBank/DDBJ whole genome shotgun (WGS) entry which is preliminary data.</text>
</comment>
<evidence type="ECO:0000256" key="1">
    <source>
        <dbReference type="SAM" id="Coils"/>
    </source>
</evidence>
<accession>A0A0C2D7K9</accession>
<reference evidence="3 4" key="1">
    <citation type="submission" date="2014-12" db="EMBL/GenBank/DDBJ databases">
        <title>Genome assembly of Enhygromyxa salina DSM 15201.</title>
        <authorList>
            <person name="Sharma G."/>
            <person name="Subramanian S."/>
        </authorList>
    </citation>
    <scope>NUCLEOTIDE SEQUENCE [LARGE SCALE GENOMIC DNA]</scope>
    <source>
        <strain evidence="3 4">DSM 15201</strain>
    </source>
</reference>
<feature type="coiled-coil region" evidence="1">
    <location>
        <begin position="51"/>
        <end position="99"/>
    </location>
</feature>
<proteinExistence type="predicted"/>
<dbReference type="SUPFAM" id="SSF50998">
    <property type="entry name" value="Quinoprotein alcohol dehydrogenase-like"/>
    <property type="match status" value="1"/>
</dbReference>
<dbReference type="Gene3D" id="2.130.10.10">
    <property type="entry name" value="YVTN repeat-like/Quinoprotein amine dehydrogenase"/>
    <property type="match status" value="1"/>
</dbReference>
<keyword evidence="2" id="KW-0812">Transmembrane</keyword>
<dbReference type="InterPro" id="IPR011047">
    <property type="entry name" value="Quinoprotein_ADH-like_sf"/>
</dbReference>
<evidence type="ECO:0000313" key="3">
    <source>
        <dbReference type="EMBL" id="KIG16012.1"/>
    </source>
</evidence>
<evidence type="ECO:0000256" key="2">
    <source>
        <dbReference type="SAM" id="Phobius"/>
    </source>
</evidence>
<dbReference type="EMBL" id="JMCC02000044">
    <property type="protein sequence ID" value="KIG16012.1"/>
    <property type="molecule type" value="Genomic_DNA"/>
</dbReference>
<dbReference type="Gene3D" id="2.20.28.30">
    <property type="entry name" value="RNA polymerase ii, chain L"/>
    <property type="match status" value="1"/>
</dbReference>
<dbReference type="InterPro" id="IPR015943">
    <property type="entry name" value="WD40/YVTN_repeat-like_dom_sf"/>
</dbReference>
<evidence type="ECO:0000313" key="4">
    <source>
        <dbReference type="Proteomes" id="UP000031599"/>
    </source>
</evidence>
<dbReference type="AlphaFoldDB" id="A0A0C2D7K9"/>
<dbReference type="Proteomes" id="UP000031599">
    <property type="component" value="Unassembled WGS sequence"/>
</dbReference>
<keyword evidence="2" id="KW-0472">Membrane</keyword>